<keyword evidence="6" id="KW-0274">FAD</keyword>
<evidence type="ECO:0000256" key="6">
    <source>
        <dbReference type="ARBA" id="ARBA00022827"/>
    </source>
</evidence>
<organism evidence="11 12">
    <name type="scientific">Lophiostoma macrostomum CBS 122681</name>
    <dbReference type="NCBI Taxonomy" id="1314788"/>
    <lineage>
        <taxon>Eukaryota</taxon>
        <taxon>Fungi</taxon>
        <taxon>Dikarya</taxon>
        <taxon>Ascomycota</taxon>
        <taxon>Pezizomycotina</taxon>
        <taxon>Dothideomycetes</taxon>
        <taxon>Pleosporomycetidae</taxon>
        <taxon>Pleosporales</taxon>
        <taxon>Lophiostomataceae</taxon>
        <taxon>Lophiostoma</taxon>
    </lineage>
</organism>
<dbReference type="EMBL" id="MU004291">
    <property type="protein sequence ID" value="KAF2661859.1"/>
    <property type="molecule type" value="Genomic_DNA"/>
</dbReference>
<dbReference type="SUPFAM" id="SSF51905">
    <property type="entry name" value="FAD/NAD(P)-binding domain"/>
    <property type="match status" value="2"/>
</dbReference>
<evidence type="ECO:0000313" key="11">
    <source>
        <dbReference type="EMBL" id="KAF2661859.1"/>
    </source>
</evidence>
<accession>A0A6A6TP75</accession>
<evidence type="ECO:0000256" key="5">
    <source>
        <dbReference type="ARBA" id="ARBA00022723"/>
    </source>
</evidence>
<dbReference type="GO" id="GO:0051537">
    <property type="term" value="F:2 iron, 2 sulfur cluster binding"/>
    <property type="evidence" value="ECO:0007669"/>
    <property type="project" value="UniProtKB-KW"/>
</dbReference>
<dbReference type="PANTHER" id="PTHR43557:SF2">
    <property type="entry name" value="RIESKE DOMAIN-CONTAINING PROTEIN-RELATED"/>
    <property type="match status" value="1"/>
</dbReference>
<keyword evidence="4" id="KW-0001">2Fe-2S</keyword>
<evidence type="ECO:0000256" key="4">
    <source>
        <dbReference type="ARBA" id="ARBA00022714"/>
    </source>
</evidence>
<dbReference type="PANTHER" id="PTHR43557">
    <property type="entry name" value="APOPTOSIS-INDUCING FACTOR 1"/>
    <property type="match status" value="1"/>
</dbReference>
<sequence>MAQEFKLKGITSLNLKNGDKQEAEVEGVEGGKVLVLKIQDKVHATSASCTHYGAPLAKGVLTPEGRLTCPWHGACFNVSTGDVEDAPALDPLAKYELVEKDGAVYIKSDEDSIKANRRFLNIKCSSVSDDKVLVIGGGSGTIGAVEGLRGGGYNGQITVLSKEGYRPIDRTKLSKALLADLSKAAWRTPDFYKDAKIDLLEEEVKNVDFAGKKVSTASGKTYEYSKLVLASGGTPRWLPLEGLKGDLGNVFILRSLPDAQNIVKAVGDNGKKVVVVGSSFIGMEVGNCLASMKNDVSIIGMEEEPMERVMGKKVGKIFRGLLEKNGVKFHMGASVDKAAPSKSDSSKVGAVHLKDGTVLDADIVIEGVGVAPATEYLKDAQEIKLEKDGSVKTNELFEVDGLKDVYAIGDIATYPYHGPGGNGNPVRIEHWNVAQNAGRSVANSIANPGAKPKPFIPVFWSALGSQLRYCGNTVGGYDDVVISGEPEKPSFVAYYTQGETVVAVASMMKDPYMTQSAELMRRGKMPTKSELQKGKDILDIGVPSEVKI</sequence>
<dbReference type="AlphaFoldDB" id="A0A6A6TP75"/>
<evidence type="ECO:0000256" key="9">
    <source>
        <dbReference type="ARBA" id="ARBA00023014"/>
    </source>
</evidence>
<evidence type="ECO:0000256" key="3">
    <source>
        <dbReference type="ARBA" id="ARBA00022630"/>
    </source>
</evidence>
<comment type="similarity">
    <text evidence="2">Belongs to the FAD-dependent oxidoreductase family.</text>
</comment>
<keyword evidence="7" id="KW-0560">Oxidoreductase</keyword>
<evidence type="ECO:0000259" key="10">
    <source>
        <dbReference type="PROSITE" id="PS51296"/>
    </source>
</evidence>
<dbReference type="PRINTS" id="PR00368">
    <property type="entry name" value="FADPNR"/>
</dbReference>
<dbReference type="InterPro" id="IPR023753">
    <property type="entry name" value="FAD/NAD-binding_dom"/>
</dbReference>
<dbReference type="OrthoDB" id="6029at2759"/>
<dbReference type="Proteomes" id="UP000799324">
    <property type="component" value="Unassembled WGS sequence"/>
</dbReference>
<dbReference type="PRINTS" id="PR00411">
    <property type="entry name" value="PNDRDTASEI"/>
</dbReference>
<keyword evidence="8" id="KW-0408">Iron</keyword>
<gene>
    <name evidence="11" type="ORF">K491DRAFT_586144</name>
</gene>
<dbReference type="Gene3D" id="3.50.50.60">
    <property type="entry name" value="FAD/NAD(P)-binding domain"/>
    <property type="match status" value="2"/>
</dbReference>
<dbReference type="GO" id="GO:0046872">
    <property type="term" value="F:metal ion binding"/>
    <property type="evidence" value="ECO:0007669"/>
    <property type="project" value="UniProtKB-KW"/>
</dbReference>
<dbReference type="InterPro" id="IPR036188">
    <property type="entry name" value="FAD/NAD-bd_sf"/>
</dbReference>
<dbReference type="InterPro" id="IPR050446">
    <property type="entry name" value="FAD-oxidoreductase/Apoptosis"/>
</dbReference>
<dbReference type="PROSITE" id="PS51296">
    <property type="entry name" value="RIESKE"/>
    <property type="match status" value="1"/>
</dbReference>
<dbReference type="SUPFAM" id="SSF50022">
    <property type="entry name" value="ISP domain"/>
    <property type="match status" value="1"/>
</dbReference>
<evidence type="ECO:0000256" key="2">
    <source>
        <dbReference type="ARBA" id="ARBA00006442"/>
    </source>
</evidence>
<dbReference type="Pfam" id="PF07992">
    <property type="entry name" value="Pyr_redox_2"/>
    <property type="match status" value="1"/>
</dbReference>
<keyword evidence="5" id="KW-0479">Metal-binding</keyword>
<keyword evidence="3" id="KW-0285">Flavoprotein</keyword>
<keyword evidence="12" id="KW-1185">Reference proteome</keyword>
<dbReference type="InterPro" id="IPR017941">
    <property type="entry name" value="Rieske_2Fe-2S"/>
</dbReference>
<evidence type="ECO:0000256" key="1">
    <source>
        <dbReference type="ARBA" id="ARBA00001974"/>
    </source>
</evidence>
<dbReference type="Gene3D" id="3.30.390.30">
    <property type="match status" value="1"/>
</dbReference>
<feature type="domain" description="Rieske" evidence="10">
    <location>
        <begin position="7"/>
        <end position="106"/>
    </location>
</feature>
<comment type="cofactor">
    <cofactor evidence="1">
        <name>FAD</name>
        <dbReference type="ChEBI" id="CHEBI:57692"/>
    </cofactor>
</comment>
<proteinExistence type="inferred from homology"/>
<dbReference type="InterPro" id="IPR036922">
    <property type="entry name" value="Rieske_2Fe-2S_sf"/>
</dbReference>
<dbReference type="SUPFAM" id="SSF55424">
    <property type="entry name" value="FAD/NAD-linked reductases, dimerisation (C-terminal) domain"/>
    <property type="match status" value="1"/>
</dbReference>
<evidence type="ECO:0000256" key="7">
    <source>
        <dbReference type="ARBA" id="ARBA00023002"/>
    </source>
</evidence>
<dbReference type="Pfam" id="PF14759">
    <property type="entry name" value="Reductase_C"/>
    <property type="match status" value="1"/>
</dbReference>
<protein>
    <recommendedName>
        <fullName evidence="10">Rieske domain-containing protein</fullName>
    </recommendedName>
</protein>
<evidence type="ECO:0000313" key="12">
    <source>
        <dbReference type="Proteomes" id="UP000799324"/>
    </source>
</evidence>
<dbReference type="Gene3D" id="2.102.10.10">
    <property type="entry name" value="Rieske [2Fe-2S] iron-sulphur domain"/>
    <property type="match status" value="1"/>
</dbReference>
<name>A0A6A6TP75_9PLEO</name>
<keyword evidence="9" id="KW-0411">Iron-sulfur</keyword>
<dbReference type="GO" id="GO:0016651">
    <property type="term" value="F:oxidoreductase activity, acting on NAD(P)H"/>
    <property type="evidence" value="ECO:0007669"/>
    <property type="project" value="TreeGrafter"/>
</dbReference>
<reference evidence="11" key="1">
    <citation type="journal article" date="2020" name="Stud. Mycol.">
        <title>101 Dothideomycetes genomes: a test case for predicting lifestyles and emergence of pathogens.</title>
        <authorList>
            <person name="Haridas S."/>
            <person name="Albert R."/>
            <person name="Binder M."/>
            <person name="Bloem J."/>
            <person name="Labutti K."/>
            <person name="Salamov A."/>
            <person name="Andreopoulos B."/>
            <person name="Baker S."/>
            <person name="Barry K."/>
            <person name="Bills G."/>
            <person name="Bluhm B."/>
            <person name="Cannon C."/>
            <person name="Castanera R."/>
            <person name="Culley D."/>
            <person name="Daum C."/>
            <person name="Ezra D."/>
            <person name="Gonzalez J."/>
            <person name="Henrissat B."/>
            <person name="Kuo A."/>
            <person name="Liang C."/>
            <person name="Lipzen A."/>
            <person name="Lutzoni F."/>
            <person name="Magnuson J."/>
            <person name="Mondo S."/>
            <person name="Nolan M."/>
            <person name="Ohm R."/>
            <person name="Pangilinan J."/>
            <person name="Park H.-J."/>
            <person name="Ramirez L."/>
            <person name="Alfaro M."/>
            <person name="Sun H."/>
            <person name="Tritt A."/>
            <person name="Yoshinaga Y."/>
            <person name="Zwiers L.-H."/>
            <person name="Turgeon B."/>
            <person name="Goodwin S."/>
            <person name="Spatafora J."/>
            <person name="Crous P."/>
            <person name="Grigoriev I."/>
        </authorList>
    </citation>
    <scope>NUCLEOTIDE SEQUENCE</scope>
    <source>
        <strain evidence="11">CBS 122681</strain>
    </source>
</reference>
<dbReference type="CDD" id="cd03478">
    <property type="entry name" value="Rieske_AIFL_N"/>
    <property type="match status" value="1"/>
</dbReference>
<dbReference type="GO" id="GO:0005737">
    <property type="term" value="C:cytoplasm"/>
    <property type="evidence" value="ECO:0007669"/>
    <property type="project" value="TreeGrafter"/>
</dbReference>
<dbReference type="InterPro" id="IPR028202">
    <property type="entry name" value="Reductase_C"/>
</dbReference>
<dbReference type="Pfam" id="PF00355">
    <property type="entry name" value="Rieske"/>
    <property type="match status" value="1"/>
</dbReference>
<evidence type="ECO:0000256" key="8">
    <source>
        <dbReference type="ARBA" id="ARBA00023004"/>
    </source>
</evidence>
<dbReference type="InterPro" id="IPR016156">
    <property type="entry name" value="FAD/NAD-linked_Rdtase_dimer_sf"/>
</dbReference>